<sequence length="259" mass="30455">MRETFSASWILLRHEFWLPNSFRIQPVEFWQATLVTSGNKSSARTSPVKSFMVETFENIDIDDSKINKAFDIQISKLSLEAILIGSSEVMVQNIVDLFRVAIKLRRKEILCWYCYYKAYVGNVKSKNGIDDKSARTLIEFHIEVEFYLRKNGVITSKTNNRIEVQTNPLEEFSIENFNYYGITDEKSCSLCSLDYNDKKSIEEVFVNEFYNIIWQLRCKAVVEWKQTNKLKTEEGIFDLKKRKILKYNEQWLIALGKTK</sequence>
<reference evidence="1 2" key="2">
    <citation type="submission" date="2017-10" db="EMBL/GenBank/DDBJ databases">
        <title>Genome analyses suggest a sexual origin of heterokaryosis in a supposedly ancient asexual fungus.</title>
        <authorList>
            <person name="Corradi N."/>
            <person name="Sedzielewska K."/>
            <person name="Noel J."/>
            <person name="Charron P."/>
            <person name="Farinelli L."/>
            <person name="Marton T."/>
            <person name="Kruger M."/>
            <person name="Pelin A."/>
            <person name="Brachmann A."/>
            <person name="Corradi N."/>
        </authorList>
    </citation>
    <scope>NUCLEOTIDE SEQUENCE [LARGE SCALE GENOMIC DNA]</scope>
    <source>
        <strain evidence="1 2">A1</strain>
    </source>
</reference>
<proteinExistence type="predicted"/>
<dbReference type="EMBL" id="LLXH01001186">
    <property type="protein sequence ID" value="PKC60184.1"/>
    <property type="molecule type" value="Genomic_DNA"/>
</dbReference>
<reference evidence="1 2" key="1">
    <citation type="submission" date="2017-10" db="EMBL/GenBank/DDBJ databases">
        <title>Extensive intraspecific genome diversity in a model arbuscular mycorrhizal fungus.</title>
        <authorList>
            <person name="Chen E.C.H."/>
            <person name="Morin E."/>
            <person name="Baudet D."/>
            <person name="Noel J."/>
            <person name="Ndikumana S."/>
            <person name="Charron P."/>
            <person name="St-Onge C."/>
            <person name="Giorgi J."/>
            <person name="Grigoriev I.V."/>
            <person name="Roux C."/>
            <person name="Martin F.M."/>
            <person name="Corradi N."/>
        </authorList>
    </citation>
    <scope>NUCLEOTIDE SEQUENCE [LARGE SCALE GENOMIC DNA]</scope>
    <source>
        <strain evidence="1 2">A1</strain>
    </source>
</reference>
<dbReference type="AlphaFoldDB" id="A0A2N0RA56"/>
<protein>
    <submittedName>
        <fullName evidence="1">Uncharacterized protein</fullName>
    </submittedName>
</protein>
<name>A0A2N0RA56_9GLOM</name>
<gene>
    <name evidence="1" type="ORF">RhiirA1_540020</name>
</gene>
<comment type="caution">
    <text evidence="1">The sequence shown here is derived from an EMBL/GenBank/DDBJ whole genome shotgun (WGS) entry which is preliminary data.</text>
</comment>
<evidence type="ECO:0000313" key="2">
    <source>
        <dbReference type="Proteomes" id="UP000232688"/>
    </source>
</evidence>
<dbReference type="Proteomes" id="UP000232688">
    <property type="component" value="Unassembled WGS sequence"/>
</dbReference>
<dbReference type="VEuPathDB" id="FungiDB:RhiirA1_540020"/>
<organism evidence="1 2">
    <name type="scientific">Rhizophagus irregularis</name>
    <dbReference type="NCBI Taxonomy" id="588596"/>
    <lineage>
        <taxon>Eukaryota</taxon>
        <taxon>Fungi</taxon>
        <taxon>Fungi incertae sedis</taxon>
        <taxon>Mucoromycota</taxon>
        <taxon>Glomeromycotina</taxon>
        <taxon>Glomeromycetes</taxon>
        <taxon>Glomerales</taxon>
        <taxon>Glomeraceae</taxon>
        <taxon>Rhizophagus</taxon>
    </lineage>
</organism>
<accession>A0A2N0RA56</accession>
<evidence type="ECO:0000313" key="1">
    <source>
        <dbReference type="EMBL" id="PKC60184.1"/>
    </source>
</evidence>